<dbReference type="STRING" id="196109.A0A136IIZ7"/>
<dbReference type="PRINTS" id="PR00094">
    <property type="entry name" value="ADENYLTKNASE"/>
</dbReference>
<evidence type="ECO:0000256" key="4">
    <source>
        <dbReference type="RuleBase" id="RU003330"/>
    </source>
</evidence>
<dbReference type="Gene3D" id="3.40.50.300">
    <property type="entry name" value="P-loop containing nucleotide triphosphate hydrolases"/>
    <property type="match status" value="1"/>
</dbReference>
<evidence type="ECO:0000256" key="3">
    <source>
        <dbReference type="ARBA" id="ARBA00022777"/>
    </source>
</evidence>
<evidence type="ECO:0000256" key="2">
    <source>
        <dbReference type="ARBA" id="ARBA00022741"/>
    </source>
</evidence>
<evidence type="ECO:0000256" key="1">
    <source>
        <dbReference type="ARBA" id="ARBA00022679"/>
    </source>
</evidence>
<accession>A0A136IIZ7</accession>
<dbReference type="AlphaFoldDB" id="A0A136IIZ7"/>
<gene>
    <name evidence="5" type="ORF">Micbo1qcDRAFT_128798</name>
</gene>
<keyword evidence="1 4" id="KW-0808">Transferase</keyword>
<evidence type="ECO:0000313" key="6">
    <source>
        <dbReference type="Proteomes" id="UP000070501"/>
    </source>
</evidence>
<proteinExistence type="inferred from homology"/>
<dbReference type="InterPro" id="IPR000850">
    <property type="entry name" value="Adenylat/UMP-CMP_kin"/>
</dbReference>
<keyword evidence="2" id="KW-0547">Nucleotide-binding</keyword>
<dbReference type="GO" id="GO:0019205">
    <property type="term" value="F:nucleobase-containing compound kinase activity"/>
    <property type="evidence" value="ECO:0007669"/>
    <property type="project" value="InterPro"/>
</dbReference>
<evidence type="ECO:0000313" key="5">
    <source>
        <dbReference type="EMBL" id="KXJ84955.1"/>
    </source>
</evidence>
<sequence>MQGGPGSRKGTVCKYIKERHQTVDSISLGEQLRQEVQDPQSSFRDFIIENFSRGIAVPATVEIKIFRKRLEKSAREGRTTVILDRFPRSTKKLQSFERETSAQYETVYLDCAPELLAHRLGTRAESGRADDEDETIRLRRAANYNQEASEVIKSLRERPFHEVHSPSS</sequence>
<name>A0A136IIZ7_9PEZI</name>
<dbReference type="EMBL" id="KQ964307">
    <property type="protein sequence ID" value="KXJ84955.1"/>
    <property type="molecule type" value="Genomic_DNA"/>
</dbReference>
<dbReference type="GO" id="GO:0005524">
    <property type="term" value="F:ATP binding"/>
    <property type="evidence" value="ECO:0007669"/>
    <property type="project" value="InterPro"/>
</dbReference>
<comment type="similarity">
    <text evidence="4">Belongs to the adenylate kinase family.</text>
</comment>
<dbReference type="InParanoid" id="A0A136IIZ7"/>
<reference evidence="6" key="1">
    <citation type="submission" date="2016-02" db="EMBL/GenBank/DDBJ databases">
        <title>Draft genome sequence of Microdochium bolleyi, a fungal endophyte of beachgrass.</title>
        <authorList>
            <consortium name="DOE Joint Genome Institute"/>
            <person name="David A.S."/>
            <person name="May G."/>
            <person name="Haridas S."/>
            <person name="Lim J."/>
            <person name="Wang M."/>
            <person name="Labutti K."/>
            <person name="Lipzen A."/>
            <person name="Barry K."/>
            <person name="Grigoriev I.V."/>
        </authorList>
    </citation>
    <scope>NUCLEOTIDE SEQUENCE [LARGE SCALE GENOMIC DNA]</scope>
    <source>
        <strain evidence="6">J235TASD1</strain>
    </source>
</reference>
<dbReference type="OrthoDB" id="442176at2759"/>
<dbReference type="InterPro" id="IPR027417">
    <property type="entry name" value="P-loop_NTPase"/>
</dbReference>
<dbReference type="Pfam" id="PF00406">
    <property type="entry name" value="ADK"/>
    <property type="match status" value="1"/>
</dbReference>
<keyword evidence="6" id="KW-1185">Reference proteome</keyword>
<keyword evidence="3 4" id="KW-0418">Kinase</keyword>
<dbReference type="GO" id="GO:0006139">
    <property type="term" value="P:nucleobase-containing compound metabolic process"/>
    <property type="evidence" value="ECO:0007669"/>
    <property type="project" value="InterPro"/>
</dbReference>
<protein>
    <submittedName>
        <fullName evidence="5">Adenylate kinase-domain-containing protein</fullName>
    </submittedName>
</protein>
<dbReference type="SUPFAM" id="SSF52540">
    <property type="entry name" value="P-loop containing nucleoside triphosphate hydrolases"/>
    <property type="match status" value="1"/>
</dbReference>
<dbReference type="Proteomes" id="UP000070501">
    <property type="component" value="Unassembled WGS sequence"/>
</dbReference>
<dbReference type="PANTHER" id="PTHR23359">
    <property type="entry name" value="NUCLEOTIDE KINASE"/>
    <property type="match status" value="1"/>
</dbReference>
<organism evidence="5 6">
    <name type="scientific">Microdochium bolleyi</name>
    <dbReference type="NCBI Taxonomy" id="196109"/>
    <lineage>
        <taxon>Eukaryota</taxon>
        <taxon>Fungi</taxon>
        <taxon>Dikarya</taxon>
        <taxon>Ascomycota</taxon>
        <taxon>Pezizomycotina</taxon>
        <taxon>Sordariomycetes</taxon>
        <taxon>Xylariomycetidae</taxon>
        <taxon>Xylariales</taxon>
        <taxon>Microdochiaceae</taxon>
        <taxon>Microdochium</taxon>
    </lineage>
</organism>